<protein>
    <submittedName>
        <fullName evidence="1">Uncharacterized protein</fullName>
    </submittedName>
</protein>
<comment type="caution">
    <text evidence="1">The sequence shown here is derived from an EMBL/GenBank/DDBJ whole genome shotgun (WGS) entry which is preliminary data.</text>
</comment>
<proteinExistence type="predicted"/>
<dbReference type="EMBL" id="CM055732">
    <property type="protein sequence ID" value="KAJ8012195.1"/>
    <property type="molecule type" value="Genomic_DNA"/>
</dbReference>
<accession>A0ACC2H8W1</accession>
<sequence length="113" mass="12012">MLSLLSANSLCGIGHRRYRGYSHAKFPAAQHAVPRGVPLGRVSIYSLVYRDVLLIGWGGTCQRQGMLIGWGGIGGVATREDAPERPGAESSSAGPASLISYHDVVILHDDQSP</sequence>
<dbReference type="Proteomes" id="UP001157502">
    <property type="component" value="Chromosome 5"/>
</dbReference>
<evidence type="ECO:0000313" key="2">
    <source>
        <dbReference type="Proteomes" id="UP001157502"/>
    </source>
</evidence>
<keyword evidence="2" id="KW-1185">Reference proteome</keyword>
<gene>
    <name evidence="1" type="ORF">DPEC_G00066150</name>
</gene>
<evidence type="ECO:0000313" key="1">
    <source>
        <dbReference type="EMBL" id="KAJ8012195.1"/>
    </source>
</evidence>
<organism evidence="1 2">
    <name type="scientific">Dallia pectoralis</name>
    <name type="common">Alaska blackfish</name>
    <dbReference type="NCBI Taxonomy" id="75939"/>
    <lineage>
        <taxon>Eukaryota</taxon>
        <taxon>Metazoa</taxon>
        <taxon>Chordata</taxon>
        <taxon>Craniata</taxon>
        <taxon>Vertebrata</taxon>
        <taxon>Euteleostomi</taxon>
        <taxon>Actinopterygii</taxon>
        <taxon>Neopterygii</taxon>
        <taxon>Teleostei</taxon>
        <taxon>Protacanthopterygii</taxon>
        <taxon>Esociformes</taxon>
        <taxon>Umbridae</taxon>
        <taxon>Dallia</taxon>
    </lineage>
</organism>
<reference evidence="1" key="1">
    <citation type="submission" date="2021-05" db="EMBL/GenBank/DDBJ databases">
        <authorList>
            <person name="Pan Q."/>
            <person name="Jouanno E."/>
            <person name="Zahm M."/>
            <person name="Klopp C."/>
            <person name="Cabau C."/>
            <person name="Louis A."/>
            <person name="Berthelot C."/>
            <person name="Parey E."/>
            <person name="Roest Crollius H."/>
            <person name="Montfort J."/>
            <person name="Robinson-Rechavi M."/>
            <person name="Bouchez O."/>
            <person name="Lampietro C."/>
            <person name="Lopez Roques C."/>
            <person name="Donnadieu C."/>
            <person name="Postlethwait J."/>
            <person name="Bobe J."/>
            <person name="Dillon D."/>
            <person name="Chandos A."/>
            <person name="von Hippel F."/>
            <person name="Guiguen Y."/>
        </authorList>
    </citation>
    <scope>NUCLEOTIDE SEQUENCE</scope>
    <source>
        <strain evidence="1">YG-Jan2019</strain>
    </source>
</reference>
<name>A0ACC2H8W1_DALPE</name>